<dbReference type="SMART" id="SM00220">
    <property type="entry name" value="S_TKc"/>
    <property type="match status" value="1"/>
</dbReference>
<keyword evidence="3" id="KW-0808">Transferase</keyword>
<gene>
    <name evidence="12" type="primary">Prpf4b</name>
    <name evidence="12" type="ORF">SNEC2469_LOCUS21113</name>
</gene>
<evidence type="ECO:0000256" key="1">
    <source>
        <dbReference type="ARBA" id="ARBA00005657"/>
    </source>
</evidence>
<dbReference type="InterPro" id="IPR050494">
    <property type="entry name" value="Ser_Thr_dual-spec_kinase"/>
</dbReference>
<dbReference type="EMBL" id="CAJNJA010037252">
    <property type="protein sequence ID" value="CAE7730729.1"/>
    <property type="molecule type" value="Genomic_DNA"/>
</dbReference>
<evidence type="ECO:0000256" key="2">
    <source>
        <dbReference type="ARBA" id="ARBA00022527"/>
    </source>
</evidence>
<dbReference type="PROSITE" id="PS00107">
    <property type="entry name" value="PROTEIN_KINASE_ATP"/>
    <property type="match status" value="1"/>
</dbReference>
<dbReference type="GO" id="GO:0003735">
    <property type="term" value="F:structural constituent of ribosome"/>
    <property type="evidence" value="ECO:0007669"/>
    <property type="project" value="InterPro"/>
</dbReference>
<dbReference type="GO" id="GO:0005524">
    <property type="term" value="F:ATP binding"/>
    <property type="evidence" value="ECO:0007669"/>
    <property type="project" value="UniProtKB-UniRule"/>
</dbReference>
<dbReference type="Gene3D" id="2.40.50.140">
    <property type="entry name" value="Nucleic acid-binding proteins"/>
    <property type="match status" value="1"/>
</dbReference>
<keyword evidence="4 9" id="KW-0547">Nucleotide-binding</keyword>
<evidence type="ECO:0000256" key="4">
    <source>
        <dbReference type="ARBA" id="ARBA00022741"/>
    </source>
</evidence>
<dbReference type="PROSITE" id="PS50011">
    <property type="entry name" value="PROTEIN_KINASE_DOM"/>
    <property type="match status" value="1"/>
</dbReference>
<dbReference type="GO" id="GO:0015935">
    <property type="term" value="C:small ribosomal subunit"/>
    <property type="evidence" value="ECO:0007669"/>
    <property type="project" value="InterPro"/>
</dbReference>
<keyword evidence="5" id="KW-0418">Kinase</keyword>
<dbReference type="SUPFAM" id="SSF50249">
    <property type="entry name" value="Nucleic acid-binding proteins"/>
    <property type="match status" value="1"/>
</dbReference>
<organism evidence="12 13">
    <name type="scientific">Symbiodinium necroappetens</name>
    <dbReference type="NCBI Taxonomy" id="1628268"/>
    <lineage>
        <taxon>Eukaryota</taxon>
        <taxon>Sar</taxon>
        <taxon>Alveolata</taxon>
        <taxon>Dinophyceae</taxon>
        <taxon>Suessiales</taxon>
        <taxon>Symbiodiniaceae</taxon>
        <taxon>Symbiodinium</taxon>
    </lineage>
</organism>
<feature type="compositionally biased region" description="Basic residues" evidence="10">
    <location>
        <begin position="286"/>
        <end position="296"/>
    </location>
</feature>
<feature type="region of interest" description="Disordered" evidence="10">
    <location>
        <begin position="440"/>
        <end position="459"/>
    </location>
</feature>
<dbReference type="InterPro" id="IPR011009">
    <property type="entry name" value="Kinase-like_dom_sf"/>
</dbReference>
<keyword evidence="8" id="KW-0687">Ribonucleoprotein</keyword>
<evidence type="ECO:0000256" key="7">
    <source>
        <dbReference type="ARBA" id="ARBA00022980"/>
    </source>
</evidence>
<dbReference type="PANTHER" id="PTHR24058">
    <property type="entry name" value="DUAL SPECIFICITY PROTEIN KINASE"/>
    <property type="match status" value="1"/>
</dbReference>
<dbReference type="GO" id="GO:0004674">
    <property type="term" value="F:protein serine/threonine kinase activity"/>
    <property type="evidence" value="ECO:0007669"/>
    <property type="project" value="UniProtKB-KW"/>
</dbReference>
<keyword evidence="2" id="KW-0723">Serine/threonine-protein kinase</keyword>
<proteinExistence type="inferred from homology"/>
<feature type="compositionally biased region" description="Basic and acidic residues" evidence="10">
    <location>
        <begin position="313"/>
        <end position="378"/>
    </location>
</feature>
<evidence type="ECO:0000313" key="13">
    <source>
        <dbReference type="Proteomes" id="UP000601435"/>
    </source>
</evidence>
<dbReference type="Proteomes" id="UP000601435">
    <property type="component" value="Unassembled WGS sequence"/>
</dbReference>
<evidence type="ECO:0000313" key="12">
    <source>
        <dbReference type="EMBL" id="CAE7730729.1"/>
    </source>
</evidence>
<name>A0A812X9A7_9DINO</name>
<evidence type="ECO:0000256" key="5">
    <source>
        <dbReference type="ARBA" id="ARBA00022777"/>
    </source>
</evidence>
<dbReference type="SUPFAM" id="SSF56112">
    <property type="entry name" value="Protein kinase-like (PK-like)"/>
    <property type="match status" value="1"/>
</dbReference>
<keyword evidence="7" id="KW-0689">Ribosomal protein</keyword>
<evidence type="ECO:0000256" key="3">
    <source>
        <dbReference type="ARBA" id="ARBA00022679"/>
    </source>
</evidence>
<dbReference type="GO" id="GO:0006412">
    <property type="term" value="P:translation"/>
    <property type="evidence" value="ECO:0007669"/>
    <property type="project" value="InterPro"/>
</dbReference>
<dbReference type="PANTHER" id="PTHR24058:SF103">
    <property type="entry name" value="SERINE_THREONINE-PROTEIN KINASE PRP4 HOMOLOG"/>
    <property type="match status" value="1"/>
</dbReference>
<reference evidence="12" key="1">
    <citation type="submission" date="2021-02" db="EMBL/GenBank/DDBJ databases">
        <authorList>
            <person name="Dougan E. K."/>
            <person name="Rhodes N."/>
            <person name="Thang M."/>
            <person name="Chan C."/>
        </authorList>
    </citation>
    <scope>NUCLEOTIDE SEQUENCE</scope>
</reference>
<dbReference type="CDD" id="cd03367">
    <property type="entry name" value="Ribosomal_S23"/>
    <property type="match status" value="1"/>
</dbReference>
<keyword evidence="6 9" id="KW-0067">ATP-binding</keyword>
<keyword evidence="13" id="KW-1185">Reference proteome</keyword>
<evidence type="ECO:0000256" key="9">
    <source>
        <dbReference type="PROSITE-ProRule" id="PRU10141"/>
    </source>
</evidence>
<dbReference type="InterPro" id="IPR000719">
    <property type="entry name" value="Prot_kinase_dom"/>
</dbReference>
<feature type="region of interest" description="Disordered" evidence="10">
    <location>
        <begin position="215"/>
        <end position="398"/>
    </location>
</feature>
<dbReference type="NCBIfam" id="TIGR00982">
    <property type="entry name" value="uS12_E_A"/>
    <property type="match status" value="1"/>
</dbReference>
<feature type="binding site" evidence="9">
    <location>
        <position position="632"/>
    </location>
    <ligand>
        <name>ATP</name>
        <dbReference type="ChEBI" id="CHEBI:30616"/>
    </ligand>
</feature>
<dbReference type="InterPro" id="IPR008271">
    <property type="entry name" value="Ser/Thr_kinase_AS"/>
</dbReference>
<evidence type="ECO:0000256" key="10">
    <source>
        <dbReference type="SAM" id="MobiDB-lite"/>
    </source>
</evidence>
<feature type="region of interest" description="Disordered" evidence="10">
    <location>
        <begin position="471"/>
        <end position="523"/>
    </location>
</feature>
<dbReference type="OrthoDB" id="3967at2759"/>
<dbReference type="AlphaFoldDB" id="A0A812X9A7"/>
<dbReference type="InterPro" id="IPR017441">
    <property type="entry name" value="Protein_kinase_ATP_BS"/>
</dbReference>
<dbReference type="Gene3D" id="3.30.200.20">
    <property type="entry name" value="Phosphorylase Kinase, domain 1"/>
    <property type="match status" value="1"/>
</dbReference>
<feature type="compositionally biased region" description="Basic and acidic residues" evidence="10">
    <location>
        <begin position="486"/>
        <end position="500"/>
    </location>
</feature>
<dbReference type="InterPro" id="IPR005680">
    <property type="entry name" value="Ribosomal_uS12_euk/arc"/>
</dbReference>
<dbReference type="Pfam" id="PF00069">
    <property type="entry name" value="Pkinase"/>
    <property type="match status" value="1"/>
</dbReference>
<dbReference type="Gene3D" id="1.10.510.10">
    <property type="entry name" value="Transferase(Phosphotransferase) domain 1"/>
    <property type="match status" value="1"/>
</dbReference>
<evidence type="ECO:0000259" key="11">
    <source>
        <dbReference type="PROSITE" id="PS50011"/>
    </source>
</evidence>
<dbReference type="Pfam" id="PF00164">
    <property type="entry name" value="Ribosom_S12_S23"/>
    <property type="match status" value="1"/>
</dbReference>
<dbReference type="InterPro" id="IPR006032">
    <property type="entry name" value="Ribosomal_uS12"/>
</dbReference>
<sequence>MGKPRGIRCARKLRVHRREALWADKDYKKANLGTKYKCNPFGGTSHAKGIVVEKIGIEAKQPNSAIRKCCRVQLIKNGKKIAAFVPRDGCLNFIDENDEVLVSGFGRRGHAVGDIPGVRFKVVKVAGCGLGALYRNKKARRACPLELSLLQLCGRRGHFASKLLSSGSVDVASLFVIQFGDFFEKGRAQRSVARAAMQFFSVVATPIGVHLVRLPAMPEKSPKKKKRSSSHDAGTKASKKKASRSRSREDDRKRKAKSRSRNRSKDRERSRDRDKRRRKDSSDSRRRQRDNRRRQRASSSSSLPVRRRRSPDRRRSPERRRSPDRARERDRERKARRAKDSSSDDRKSKKSKDSNFDSEVIDVRPGTEETNGEKEKSLARSRSSKFSEALNPYPKGSSEAVRLDAARLEVARLKAMGKMPPPQLLKEVAVAAQAAALVGQEKAPAVEKPKPKKSAPAPWMAARAVFANKDGEGSKASEPVAPAGQEGKETKDNKDSKDGTGAKNIKKLGSSELSEPEPQRVQTFPRLSKAIAEDRNKLRLFVVKAKSDFEDRKEKAPRRVLWVRLAALLPCPALHQSVQMGETDENEYYSASVGEEMGPNRCYKVEAAIGRGVFSSVYHCKGLKDGKDYAVKLIRANGMMRRAADKEVEMYKRLEKNSAEDAEGFKHVIILSDLQTFEHNGLVFDLLKCDMRFALQKYGMGAGLPLPTLQQYVRQIMLGLRALRAAKVIHADLKPDNILMTLNKAEIKICDFGSAMDSSEPLKTAYLQPRYYRAPEIMLGVPYDMGIDMWSAGTTTYELATGKILFTGKTNNQMMNKMISVVGKFPERMWKVGEFARKHFNENGDFMSKDPDSITGLPDVVQLSKPTRTVLNLLQAELKHPNAGVERKDHEKWVVQLAELVSNCCRLDPQERMKPGEALELQFFKPSRDS</sequence>
<accession>A0A812X9A7</accession>
<evidence type="ECO:0000256" key="8">
    <source>
        <dbReference type="ARBA" id="ARBA00023274"/>
    </source>
</evidence>
<dbReference type="FunFam" id="2.40.50.140:FF:000007">
    <property type="entry name" value="40S ribosomal protein S23"/>
    <property type="match status" value="1"/>
</dbReference>
<comment type="similarity">
    <text evidence="1">Belongs to the universal ribosomal protein uS12 family.</text>
</comment>
<comment type="caution">
    <text evidence="12">The sequence shown here is derived from an EMBL/GenBank/DDBJ whole genome shotgun (WGS) entry which is preliminary data.</text>
</comment>
<feature type="compositionally biased region" description="Basic and acidic residues" evidence="10">
    <location>
        <begin position="263"/>
        <end position="273"/>
    </location>
</feature>
<dbReference type="PROSITE" id="PS00055">
    <property type="entry name" value="RIBOSOMAL_S12"/>
    <property type="match status" value="1"/>
</dbReference>
<protein>
    <submittedName>
        <fullName evidence="12">Prpf4b protein</fullName>
    </submittedName>
</protein>
<dbReference type="PROSITE" id="PS00108">
    <property type="entry name" value="PROTEIN_KINASE_ST"/>
    <property type="match status" value="1"/>
</dbReference>
<evidence type="ECO:0000256" key="6">
    <source>
        <dbReference type="ARBA" id="ARBA00022840"/>
    </source>
</evidence>
<feature type="domain" description="Protein kinase" evidence="11">
    <location>
        <begin position="603"/>
        <end position="924"/>
    </location>
</feature>
<dbReference type="InterPro" id="IPR012340">
    <property type="entry name" value="NA-bd_OB-fold"/>
</dbReference>